<feature type="compositionally biased region" description="Low complexity" evidence="10">
    <location>
        <begin position="64"/>
        <end position="74"/>
    </location>
</feature>
<keyword evidence="4" id="KW-0963">Cytoplasm</keyword>
<reference evidence="11 12" key="1">
    <citation type="submission" date="2016-07" db="EMBL/GenBank/DDBJ databases">
        <title>Pervasive Adenine N6-methylation of Active Genes in Fungi.</title>
        <authorList>
            <consortium name="DOE Joint Genome Institute"/>
            <person name="Mondo S.J."/>
            <person name="Dannebaum R.O."/>
            <person name="Kuo R.C."/>
            <person name="Labutti K."/>
            <person name="Haridas S."/>
            <person name="Kuo A."/>
            <person name="Salamov A."/>
            <person name="Ahrendt S.R."/>
            <person name="Lipzen A."/>
            <person name="Sullivan W."/>
            <person name="Andreopoulos W.B."/>
            <person name="Clum A."/>
            <person name="Lindquist E."/>
            <person name="Daum C."/>
            <person name="Ramamoorthy G.K."/>
            <person name="Gryganskyi A."/>
            <person name="Culley D."/>
            <person name="Magnuson J.K."/>
            <person name="James T.Y."/>
            <person name="O'Malley M.A."/>
            <person name="Stajich J.E."/>
            <person name="Spatafora J.W."/>
            <person name="Visel A."/>
            <person name="Grigoriev I.V."/>
        </authorList>
    </citation>
    <scope>NUCLEOTIDE SEQUENCE [LARGE SCALE GENOMIC DNA]</scope>
    <source>
        <strain evidence="11 12">PL171</strain>
    </source>
</reference>
<feature type="compositionally biased region" description="Low complexity" evidence="10">
    <location>
        <begin position="707"/>
        <end position="716"/>
    </location>
</feature>
<evidence type="ECO:0000256" key="1">
    <source>
        <dbReference type="ARBA" id="ARBA00004496"/>
    </source>
</evidence>
<feature type="region of interest" description="Disordered" evidence="10">
    <location>
        <begin position="460"/>
        <end position="493"/>
    </location>
</feature>
<dbReference type="Proteomes" id="UP000193411">
    <property type="component" value="Unassembled WGS sequence"/>
</dbReference>
<dbReference type="GO" id="GO:0008312">
    <property type="term" value="F:7S RNA binding"/>
    <property type="evidence" value="ECO:0007669"/>
    <property type="project" value="InterPro"/>
</dbReference>
<comment type="similarity">
    <text evidence="3">Belongs to the SRP68 family.</text>
</comment>
<dbReference type="Gene3D" id="1.10.3450.40">
    <property type="entry name" value="Signal recognition particle, SRP68 subunit, RNA-binding domain"/>
    <property type="match status" value="1"/>
</dbReference>
<keyword evidence="5" id="KW-0694">RNA-binding</keyword>
<dbReference type="PANTHER" id="PTHR12860:SF0">
    <property type="entry name" value="SIGNAL RECOGNITION PARTICLE SUBUNIT SRP68"/>
    <property type="match status" value="1"/>
</dbReference>
<organism evidence="11 12">
    <name type="scientific">Catenaria anguillulae PL171</name>
    <dbReference type="NCBI Taxonomy" id="765915"/>
    <lineage>
        <taxon>Eukaryota</taxon>
        <taxon>Fungi</taxon>
        <taxon>Fungi incertae sedis</taxon>
        <taxon>Blastocladiomycota</taxon>
        <taxon>Blastocladiomycetes</taxon>
        <taxon>Blastocladiales</taxon>
        <taxon>Catenariaceae</taxon>
        <taxon>Catenaria</taxon>
    </lineage>
</organism>
<keyword evidence="8" id="KW-0687">Ribonucleoprotein</keyword>
<evidence type="ECO:0000313" key="11">
    <source>
        <dbReference type="EMBL" id="ORZ37876.1"/>
    </source>
</evidence>
<dbReference type="GO" id="GO:0005730">
    <property type="term" value="C:nucleolus"/>
    <property type="evidence" value="ECO:0007669"/>
    <property type="project" value="UniProtKB-SubCell"/>
</dbReference>
<dbReference type="OrthoDB" id="10255118at2759"/>
<sequence>MDLIMTKAQSLALLATTAEARQTYGLRHDDFQRYRSFCSRRVQRLRVASGLKQQVPVNDPQPAPADAKPKATSSSKKKKQPKTKYEAKPISSETATDLRHVRTLVFTTERYWAYANDLLEQAKVADPTSANQKRRHALKKLKLAAATARSLESIVTDLARQSSSLSSSSSAKSLSFHPTDILEVRAYAATMQGRYLIELRQWQPALDAYLAAKAAYLAVMQVCADADPTHAALCQAAIDSLDPHVRFAMYSLTKLGVHVNADTPDLDSQQDALAHLIELSSRRAAGGSGGSGAGDEDDVLQSQLDALLSAAGPATSTAASGPSLTFLGTKYGLRASTPLGQLVAQLHDLAHTAAKLPAGSKQQLAAYQSLVSMALQAEKLAEKDVASNQAAALKVATSTTGAQATRVQAIAAACAYARRVYSVQRNMILIKEKLAGSNATAAAHVGDSLTPSVGTASVKGMAGSTGKKSRVAKGAKNAKSSAPTTKASATASAATDEKKRFADAIRLLDLTLANLAELADMPVLASHPLATQLVARARAQFDAHRMLVIAHVYTANKQWALARAAALRGVEYLGQAESLAEHLHANDQQEEAWMRPEMPCPLNMHAIRAELIARAGALTTAEQVLAKHVARDHGLVPMNVAPFATSYATAPGVVPVARCVPIPVPAKPVFFDLAFAEIEFPELHDSPVEEAKEAHREVKAETPQQPAAAGAKAVVGGKKERMQKKAERQLREQQAREMQEEEEKQQQASSGLSGWLGGLWGGR</sequence>
<evidence type="ECO:0000256" key="10">
    <source>
        <dbReference type="SAM" id="MobiDB-lite"/>
    </source>
</evidence>
<accession>A0A1Y2HTD0</accession>
<feature type="region of interest" description="Disordered" evidence="10">
    <location>
        <begin position="49"/>
        <end position="91"/>
    </location>
</feature>
<feature type="compositionally biased region" description="Low complexity" evidence="10">
    <location>
        <begin position="475"/>
        <end position="493"/>
    </location>
</feature>
<evidence type="ECO:0000313" key="12">
    <source>
        <dbReference type="Proteomes" id="UP000193411"/>
    </source>
</evidence>
<feature type="compositionally biased region" description="Gly residues" evidence="10">
    <location>
        <begin position="754"/>
        <end position="763"/>
    </location>
</feature>
<dbReference type="PANTHER" id="PTHR12860">
    <property type="entry name" value="SIGNAL RECOGNITION PARTICLE 68 KDA PROTEIN"/>
    <property type="match status" value="1"/>
</dbReference>
<evidence type="ECO:0000256" key="8">
    <source>
        <dbReference type="ARBA" id="ARBA00023274"/>
    </source>
</evidence>
<evidence type="ECO:0000256" key="5">
    <source>
        <dbReference type="ARBA" id="ARBA00022884"/>
    </source>
</evidence>
<dbReference type="GO" id="GO:0006614">
    <property type="term" value="P:SRP-dependent cotranslational protein targeting to membrane"/>
    <property type="evidence" value="ECO:0007669"/>
    <property type="project" value="InterPro"/>
</dbReference>
<feature type="compositionally biased region" description="Basic and acidic residues" evidence="10">
    <location>
        <begin position="717"/>
        <end position="738"/>
    </location>
</feature>
<evidence type="ECO:0000256" key="3">
    <source>
        <dbReference type="ARBA" id="ARBA00009352"/>
    </source>
</evidence>
<evidence type="ECO:0000256" key="7">
    <source>
        <dbReference type="ARBA" id="ARBA00023242"/>
    </source>
</evidence>
<dbReference type="AlphaFoldDB" id="A0A1Y2HTD0"/>
<feature type="region of interest" description="Disordered" evidence="10">
    <location>
        <begin position="699"/>
        <end position="763"/>
    </location>
</feature>
<protein>
    <recommendedName>
        <fullName evidence="9">Signal recognition particle subunit SRP68</fullName>
    </recommendedName>
</protein>
<dbReference type="GO" id="GO:0005047">
    <property type="term" value="F:signal recognition particle binding"/>
    <property type="evidence" value="ECO:0007669"/>
    <property type="project" value="InterPro"/>
</dbReference>
<evidence type="ECO:0000256" key="6">
    <source>
        <dbReference type="ARBA" id="ARBA00023135"/>
    </source>
</evidence>
<evidence type="ECO:0000256" key="2">
    <source>
        <dbReference type="ARBA" id="ARBA00004604"/>
    </source>
</evidence>
<gene>
    <name evidence="11" type="ORF">BCR44DRAFT_45719</name>
</gene>
<keyword evidence="7" id="KW-0539">Nucleus</keyword>
<keyword evidence="6" id="KW-0733">Signal recognition particle</keyword>
<evidence type="ECO:0000256" key="4">
    <source>
        <dbReference type="ARBA" id="ARBA00022490"/>
    </source>
</evidence>
<dbReference type="Pfam" id="PF16969">
    <property type="entry name" value="SRP68"/>
    <property type="match status" value="1"/>
</dbReference>
<name>A0A1Y2HTD0_9FUNG</name>
<proteinExistence type="inferred from homology"/>
<dbReference type="EMBL" id="MCFL01000011">
    <property type="protein sequence ID" value="ORZ37876.1"/>
    <property type="molecule type" value="Genomic_DNA"/>
</dbReference>
<dbReference type="GO" id="GO:0030942">
    <property type="term" value="F:endoplasmic reticulum signal peptide binding"/>
    <property type="evidence" value="ECO:0007669"/>
    <property type="project" value="InterPro"/>
</dbReference>
<dbReference type="STRING" id="765915.A0A1Y2HTD0"/>
<dbReference type="InterPro" id="IPR038253">
    <property type="entry name" value="SRP68_N_sf"/>
</dbReference>
<evidence type="ECO:0000256" key="9">
    <source>
        <dbReference type="ARBA" id="ARBA00029498"/>
    </source>
</evidence>
<comment type="caution">
    <text evidence="11">The sequence shown here is derived from an EMBL/GenBank/DDBJ whole genome shotgun (WGS) entry which is preliminary data.</text>
</comment>
<dbReference type="GO" id="GO:0005786">
    <property type="term" value="C:signal recognition particle, endoplasmic reticulum targeting"/>
    <property type="evidence" value="ECO:0007669"/>
    <property type="project" value="UniProtKB-KW"/>
</dbReference>
<keyword evidence="12" id="KW-1185">Reference proteome</keyword>
<dbReference type="InterPro" id="IPR026258">
    <property type="entry name" value="SRP68"/>
</dbReference>
<comment type="subcellular location">
    <subcellularLocation>
        <location evidence="1">Cytoplasm</location>
    </subcellularLocation>
    <subcellularLocation>
        <location evidence="2">Nucleus</location>
        <location evidence="2">Nucleolus</location>
    </subcellularLocation>
</comment>